<name>A0A8H6TII9_MYCCL</name>
<feature type="domain" description="F-box" evidence="2">
    <location>
        <begin position="91"/>
        <end position="157"/>
    </location>
</feature>
<sequence>MDHDSPSSPTAALPPKLPPSTPTSVVLSILRGNTEVEPQLRGELERSIASSTEGLARYDKRKLPLSADEGRAREALWYYRESCDSALRSPIRRLPNELLASVFELAGDEGVPFIAKPDGKKEITRLGRGQLLDWAKVCARWHDIVLHTPSLWSHITINIDLLVDQHSHPGTCETLLLAALERSQNLPLRVRVSARNRSAEHSTRLLRILADQAGRWTAAALGISPSLLESMALKGKLPRLQKLFLHTPGGRSREWLAIDSFSVLPSLQLFSVAGNLRTIPTSLPWGQLMEFMFYAGDNTPTDVEDFASLPLKFLRRGASVSINTKFFWHPAPPNPEPLTVTITSLDLALRIENAPGASNEVVVEQILSHLELPQLKTLSIGPRFQCPPEGMPAWSYSGFADLARRSQFAVSLVKLSVLCAVLPSELLQSLEELPVLEELHLKDIPSRIVIDDDLLQHLQLSPKPQDSDRLAEVSNTQRRLIPRLGILGLAMPIGLHVTMNALRAFVENRIERGEFEGFFNLRVDLSPVSSEPLQRTLRELVEQYPAFKVVVQ</sequence>
<reference evidence="3" key="1">
    <citation type="submission" date="2020-05" db="EMBL/GenBank/DDBJ databases">
        <title>Mycena genomes resolve the evolution of fungal bioluminescence.</title>
        <authorList>
            <person name="Tsai I.J."/>
        </authorList>
    </citation>
    <scope>NUCLEOTIDE SEQUENCE</scope>
    <source>
        <strain evidence="3">110903Hualien_Pintung</strain>
    </source>
</reference>
<dbReference type="Pfam" id="PF12937">
    <property type="entry name" value="F-box-like"/>
    <property type="match status" value="1"/>
</dbReference>
<feature type="compositionally biased region" description="Low complexity" evidence="1">
    <location>
        <begin position="1"/>
        <end position="14"/>
    </location>
</feature>
<dbReference type="AlphaFoldDB" id="A0A8H6TII9"/>
<evidence type="ECO:0000256" key="1">
    <source>
        <dbReference type="SAM" id="MobiDB-lite"/>
    </source>
</evidence>
<dbReference type="OrthoDB" id="3365698at2759"/>
<dbReference type="Gene3D" id="1.20.1280.50">
    <property type="match status" value="1"/>
</dbReference>
<dbReference type="EMBL" id="JACAZE010000005">
    <property type="protein sequence ID" value="KAF7317321.1"/>
    <property type="molecule type" value="Genomic_DNA"/>
</dbReference>
<evidence type="ECO:0000313" key="4">
    <source>
        <dbReference type="Proteomes" id="UP000613580"/>
    </source>
</evidence>
<organism evidence="3 4">
    <name type="scientific">Mycena chlorophos</name>
    <name type="common">Agaric fungus</name>
    <name type="synonym">Agaricus chlorophos</name>
    <dbReference type="NCBI Taxonomy" id="658473"/>
    <lineage>
        <taxon>Eukaryota</taxon>
        <taxon>Fungi</taxon>
        <taxon>Dikarya</taxon>
        <taxon>Basidiomycota</taxon>
        <taxon>Agaricomycotina</taxon>
        <taxon>Agaricomycetes</taxon>
        <taxon>Agaricomycetidae</taxon>
        <taxon>Agaricales</taxon>
        <taxon>Marasmiineae</taxon>
        <taxon>Mycenaceae</taxon>
        <taxon>Mycena</taxon>
    </lineage>
</organism>
<feature type="region of interest" description="Disordered" evidence="1">
    <location>
        <begin position="1"/>
        <end position="23"/>
    </location>
</feature>
<proteinExistence type="predicted"/>
<protein>
    <submittedName>
        <fullName evidence="3">F-box domain-containing protein</fullName>
    </submittedName>
</protein>
<accession>A0A8H6TII9</accession>
<dbReference type="Proteomes" id="UP000613580">
    <property type="component" value="Unassembled WGS sequence"/>
</dbReference>
<comment type="caution">
    <text evidence="3">The sequence shown here is derived from an EMBL/GenBank/DDBJ whole genome shotgun (WGS) entry which is preliminary data.</text>
</comment>
<keyword evidence="4" id="KW-1185">Reference proteome</keyword>
<evidence type="ECO:0000259" key="2">
    <source>
        <dbReference type="Pfam" id="PF12937"/>
    </source>
</evidence>
<dbReference type="InterPro" id="IPR001810">
    <property type="entry name" value="F-box_dom"/>
</dbReference>
<evidence type="ECO:0000313" key="3">
    <source>
        <dbReference type="EMBL" id="KAF7317321.1"/>
    </source>
</evidence>
<gene>
    <name evidence="3" type="ORF">HMN09_00467800</name>
</gene>